<accession>A0AAW1SB46</accession>
<dbReference type="Proteomes" id="UP001445335">
    <property type="component" value="Unassembled WGS sequence"/>
</dbReference>
<keyword evidence="1" id="KW-0175">Coiled coil</keyword>
<gene>
    <name evidence="3" type="ORF">WJX81_006696</name>
</gene>
<organism evidence="3 4">
    <name type="scientific">Elliptochloris bilobata</name>
    <dbReference type="NCBI Taxonomy" id="381761"/>
    <lineage>
        <taxon>Eukaryota</taxon>
        <taxon>Viridiplantae</taxon>
        <taxon>Chlorophyta</taxon>
        <taxon>core chlorophytes</taxon>
        <taxon>Trebouxiophyceae</taxon>
        <taxon>Trebouxiophyceae incertae sedis</taxon>
        <taxon>Elliptochloris clade</taxon>
        <taxon>Elliptochloris</taxon>
    </lineage>
</organism>
<keyword evidence="4" id="KW-1185">Reference proteome</keyword>
<feature type="compositionally biased region" description="Low complexity" evidence="2">
    <location>
        <begin position="801"/>
        <end position="813"/>
    </location>
</feature>
<sequence>MRLEPNTRQDDSATKARPAAKPADTPCELARGTPSGAAAQQSGTSSQGSAASTDYLAQRTPGMGLPTPAVAGLLRQIRPATPALGLQGLARTPFLAALARTAPQPTPGLTPEPDSAQLASAWADLVDGLLPRAEGAAGSPITPACVGAGAPSPFPYTVTPAGPWTRSRLGLLPPATPATVGRGGMDAWLARLGLGSAVDTPARRDLQALWAHATQAGALREEVEAVRAEGQAAALAATRAQLEHWDVLMGHSASLEAENRRLRLELEGVEAALQRAGGERAAAAQAAAAQGELAEAEADRARVAGTRLLELAEHAGLVAAAYEAEKGTLVAELEAARAAVAEAEAAQAAARACADTSRSQLVQLETRLLDAQHDFSDAEAASAAAREAAEAASAEQARLQGELAAVRAQLEAALDPPAGAAGGTGAHDAETAQLLLQLQEAHEALYEIACGAETAQRTVRDGLSALSSPDVPESPSQGLTCLAPTHASGSLDGVGGLVMQRRLAIEAAAAANTARVHENAHLRTQLQGAREALGEAGLATPVAPQGASITIAGQQASSPAGQAAGRVAVPAFFGAHRVFMGPPPGEPTPGAAPRAPASCSPAVHEAWCGVRDRLRRMRADLEDTRLAVHLFRGRSATPPVLLLAPASCQVEEQGGATRTAGDHRGEPHAAWNQGEGTSEGGENPASPAPRPPKVAVDAATQVTPLSCRGDAGMQRQRSVQAMQEAAAMEAGKRGAHEGGSPGVAHKPVSLVIRVGSATPAQATGKENAEDTPVQRLQAACEEASDSDGIPLSPGPPRRRLAAAARAAPAGGSSSEREFRRRAAALNIRISPYFKRRTG</sequence>
<name>A0AAW1SB46_9CHLO</name>
<protein>
    <submittedName>
        <fullName evidence="3">Uncharacterized protein</fullName>
    </submittedName>
</protein>
<feature type="compositionally biased region" description="Basic and acidic residues" evidence="2">
    <location>
        <begin position="1"/>
        <end position="14"/>
    </location>
</feature>
<evidence type="ECO:0000313" key="3">
    <source>
        <dbReference type="EMBL" id="KAK9843509.1"/>
    </source>
</evidence>
<evidence type="ECO:0000256" key="1">
    <source>
        <dbReference type="SAM" id="Coils"/>
    </source>
</evidence>
<reference evidence="3 4" key="1">
    <citation type="journal article" date="2024" name="Nat. Commun.">
        <title>Phylogenomics reveals the evolutionary origins of lichenization in chlorophyte algae.</title>
        <authorList>
            <person name="Puginier C."/>
            <person name="Libourel C."/>
            <person name="Otte J."/>
            <person name="Skaloud P."/>
            <person name="Haon M."/>
            <person name="Grisel S."/>
            <person name="Petersen M."/>
            <person name="Berrin J.G."/>
            <person name="Delaux P.M."/>
            <person name="Dal Grande F."/>
            <person name="Keller J."/>
        </authorList>
    </citation>
    <scope>NUCLEOTIDE SEQUENCE [LARGE SCALE GENOMIC DNA]</scope>
    <source>
        <strain evidence="3 4">SAG 245.80</strain>
    </source>
</reference>
<feature type="compositionally biased region" description="Low complexity" evidence="2">
    <location>
        <begin position="720"/>
        <end position="729"/>
    </location>
</feature>
<feature type="compositionally biased region" description="Low complexity" evidence="2">
    <location>
        <begin position="35"/>
        <end position="52"/>
    </location>
</feature>
<dbReference type="AlphaFoldDB" id="A0AAW1SB46"/>
<feature type="coiled-coil region" evidence="1">
    <location>
        <begin position="252"/>
        <end position="409"/>
    </location>
</feature>
<proteinExistence type="predicted"/>
<feature type="region of interest" description="Disordered" evidence="2">
    <location>
        <begin position="1"/>
        <end position="52"/>
    </location>
</feature>
<comment type="caution">
    <text evidence="3">The sequence shown here is derived from an EMBL/GenBank/DDBJ whole genome shotgun (WGS) entry which is preliminary data.</text>
</comment>
<evidence type="ECO:0000313" key="4">
    <source>
        <dbReference type="Proteomes" id="UP001445335"/>
    </source>
</evidence>
<evidence type="ECO:0000256" key="2">
    <source>
        <dbReference type="SAM" id="MobiDB-lite"/>
    </source>
</evidence>
<feature type="region of interest" description="Disordered" evidence="2">
    <location>
        <begin position="779"/>
        <end position="818"/>
    </location>
</feature>
<feature type="region of interest" description="Disordered" evidence="2">
    <location>
        <begin position="652"/>
        <end position="744"/>
    </location>
</feature>
<dbReference type="EMBL" id="JALJOU010000006">
    <property type="protein sequence ID" value="KAK9843509.1"/>
    <property type="molecule type" value="Genomic_DNA"/>
</dbReference>